<evidence type="ECO:0008006" key="4">
    <source>
        <dbReference type="Google" id="ProtNLM"/>
    </source>
</evidence>
<evidence type="ECO:0000313" key="3">
    <source>
        <dbReference type="Proteomes" id="UP001066276"/>
    </source>
</evidence>
<feature type="region of interest" description="Disordered" evidence="1">
    <location>
        <begin position="33"/>
        <end position="67"/>
    </location>
</feature>
<sequence length="145" mass="15918">MKDRALTVFTPAMVAAAHMRCSSHVRSRAVFAKPRTKTRPAAWKQAGASSTKGSALEDAPPPATDGQRYIRRSRTLPPLDTEAHCGLQQNVLRGRNEDARSAWYDRAERRTTPRPTRGRYTAALSAGGPGLTRGMRLNPPLHYGP</sequence>
<dbReference type="AlphaFoldDB" id="A0AAV7SS41"/>
<evidence type="ECO:0000313" key="2">
    <source>
        <dbReference type="EMBL" id="KAJ1166794.1"/>
    </source>
</evidence>
<dbReference type="EMBL" id="JANPWB010000008">
    <property type="protein sequence ID" value="KAJ1166794.1"/>
    <property type="molecule type" value="Genomic_DNA"/>
</dbReference>
<dbReference type="Proteomes" id="UP001066276">
    <property type="component" value="Chromosome 4_2"/>
</dbReference>
<organism evidence="2 3">
    <name type="scientific">Pleurodeles waltl</name>
    <name type="common">Iberian ribbed newt</name>
    <dbReference type="NCBI Taxonomy" id="8319"/>
    <lineage>
        <taxon>Eukaryota</taxon>
        <taxon>Metazoa</taxon>
        <taxon>Chordata</taxon>
        <taxon>Craniata</taxon>
        <taxon>Vertebrata</taxon>
        <taxon>Euteleostomi</taxon>
        <taxon>Amphibia</taxon>
        <taxon>Batrachia</taxon>
        <taxon>Caudata</taxon>
        <taxon>Salamandroidea</taxon>
        <taxon>Salamandridae</taxon>
        <taxon>Pleurodelinae</taxon>
        <taxon>Pleurodeles</taxon>
    </lineage>
</organism>
<comment type="caution">
    <text evidence="2">The sequence shown here is derived from an EMBL/GenBank/DDBJ whole genome shotgun (WGS) entry which is preliminary data.</text>
</comment>
<protein>
    <recommendedName>
        <fullName evidence="4">Secreted protein</fullName>
    </recommendedName>
</protein>
<name>A0AAV7SS41_PLEWA</name>
<gene>
    <name evidence="2" type="ORF">NDU88_007190</name>
</gene>
<accession>A0AAV7SS41</accession>
<proteinExistence type="predicted"/>
<reference evidence="2" key="1">
    <citation type="journal article" date="2022" name="bioRxiv">
        <title>Sequencing and chromosome-scale assembly of the giantPleurodeles waltlgenome.</title>
        <authorList>
            <person name="Brown T."/>
            <person name="Elewa A."/>
            <person name="Iarovenko S."/>
            <person name="Subramanian E."/>
            <person name="Araus A.J."/>
            <person name="Petzold A."/>
            <person name="Susuki M."/>
            <person name="Suzuki K.-i.T."/>
            <person name="Hayashi T."/>
            <person name="Toyoda A."/>
            <person name="Oliveira C."/>
            <person name="Osipova E."/>
            <person name="Leigh N.D."/>
            <person name="Simon A."/>
            <person name="Yun M.H."/>
        </authorList>
    </citation>
    <scope>NUCLEOTIDE SEQUENCE</scope>
    <source>
        <strain evidence="2">20211129_DDA</strain>
        <tissue evidence="2">Liver</tissue>
    </source>
</reference>
<keyword evidence="3" id="KW-1185">Reference proteome</keyword>
<feature type="region of interest" description="Disordered" evidence="1">
    <location>
        <begin position="103"/>
        <end position="145"/>
    </location>
</feature>
<evidence type="ECO:0000256" key="1">
    <source>
        <dbReference type="SAM" id="MobiDB-lite"/>
    </source>
</evidence>
<feature type="compositionally biased region" description="Low complexity" evidence="1">
    <location>
        <begin position="113"/>
        <end position="123"/>
    </location>
</feature>